<feature type="compositionally biased region" description="Basic residues" evidence="5">
    <location>
        <begin position="1221"/>
        <end position="1234"/>
    </location>
</feature>
<feature type="compositionally biased region" description="Low complexity" evidence="5">
    <location>
        <begin position="770"/>
        <end position="808"/>
    </location>
</feature>
<dbReference type="CDD" id="cd15536">
    <property type="entry name" value="PHD_PHRF1"/>
    <property type="match status" value="1"/>
</dbReference>
<feature type="compositionally biased region" description="Acidic residues" evidence="5">
    <location>
        <begin position="29"/>
        <end position="71"/>
    </location>
</feature>
<feature type="region of interest" description="Disordered" evidence="5">
    <location>
        <begin position="1"/>
        <end position="92"/>
    </location>
</feature>
<keyword evidence="3" id="KW-0862">Zinc</keyword>
<feature type="compositionally biased region" description="Basic and acidic residues" evidence="5">
    <location>
        <begin position="1309"/>
        <end position="1325"/>
    </location>
</feature>
<feature type="compositionally biased region" description="Low complexity" evidence="5">
    <location>
        <begin position="1025"/>
        <end position="1039"/>
    </location>
</feature>
<feature type="compositionally biased region" description="Low complexity" evidence="5">
    <location>
        <begin position="677"/>
        <end position="687"/>
    </location>
</feature>
<feature type="compositionally biased region" description="Low complexity" evidence="5">
    <location>
        <begin position="1454"/>
        <end position="1465"/>
    </location>
</feature>
<dbReference type="Ensembl" id="ENSOMYT00000083427.2">
    <property type="protein sequence ID" value="ENSOMYP00000076648.2"/>
    <property type="gene ID" value="ENSOMYG00000035456.2"/>
</dbReference>
<evidence type="ECO:0000256" key="3">
    <source>
        <dbReference type="ARBA" id="ARBA00022833"/>
    </source>
</evidence>
<evidence type="ECO:0000313" key="8">
    <source>
        <dbReference type="Ensembl" id="ENSOMYP00000076648.2"/>
    </source>
</evidence>
<evidence type="ECO:0000256" key="1">
    <source>
        <dbReference type="ARBA" id="ARBA00022723"/>
    </source>
</evidence>
<evidence type="ECO:0000256" key="5">
    <source>
        <dbReference type="SAM" id="MobiDB-lite"/>
    </source>
</evidence>
<dbReference type="GO" id="GO:0008270">
    <property type="term" value="F:zinc ion binding"/>
    <property type="evidence" value="ECO:0007669"/>
    <property type="project" value="UniProtKB-KW"/>
</dbReference>
<dbReference type="InterPro" id="IPR057031">
    <property type="entry name" value="SFR19-like_C"/>
</dbReference>
<proteinExistence type="predicted"/>
<feature type="domain" description="RING-type" evidence="7">
    <location>
        <begin position="98"/>
        <end position="139"/>
    </location>
</feature>
<reference evidence="8" key="3">
    <citation type="submission" date="2025-09" db="UniProtKB">
        <authorList>
            <consortium name="Ensembl"/>
        </authorList>
    </citation>
    <scope>IDENTIFICATION</scope>
</reference>
<feature type="region of interest" description="Disordered" evidence="5">
    <location>
        <begin position="230"/>
        <end position="279"/>
    </location>
</feature>
<dbReference type="CDD" id="cd16635">
    <property type="entry name" value="mRING-HC-C3HC3D_PHRF1"/>
    <property type="match status" value="1"/>
</dbReference>
<feature type="region of interest" description="Disordered" evidence="5">
    <location>
        <begin position="1429"/>
        <end position="1495"/>
    </location>
</feature>
<feature type="compositionally biased region" description="Basic residues" evidence="5">
    <location>
        <begin position="1122"/>
        <end position="1141"/>
    </location>
</feature>
<feature type="compositionally biased region" description="Low complexity" evidence="5">
    <location>
        <begin position="242"/>
        <end position="264"/>
    </location>
</feature>
<protein>
    <submittedName>
        <fullName evidence="8">PHD and ring finger domains 1</fullName>
    </submittedName>
</protein>
<feature type="compositionally biased region" description="Low complexity" evidence="5">
    <location>
        <begin position="1107"/>
        <end position="1117"/>
    </location>
</feature>
<dbReference type="Proteomes" id="UP000694395">
    <property type="component" value="Chromosome 1"/>
</dbReference>
<dbReference type="InterPro" id="IPR019786">
    <property type="entry name" value="Zinc_finger_PHD-type_CS"/>
</dbReference>
<feature type="compositionally biased region" description="Low complexity" evidence="5">
    <location>
        <begin position="1590"/>
        <end position="1601"/>
    </location>
</feature>
<dbReference type="InterPro" id="IPR001965">
    <property type="entry name" value="Znf_PHD"/>
</dbReference>
<evidence type="ECO:0000256" key="4">
    <source>
        <dbReference type="PROSITE-ProRule" id="PRU00175"/>
    </source>
</evidence>
<keyword evidence="1" id="KW-0479">Metal-binding</keyword>
<evidence type="ECO:0000256" key="2">
    <source>
        <dbReference type="ARBA" id="ARBA00022771"/>
    </source>
</evidence>
<dbReference type="Gene3D" id="3.30.40.10">
    <property type="entry name" value="Zinc/RING finger domain, C3HC4 (zinc finger)"/>
    <property type="match status" value="2"/>
</dbReference>
<feature type="compositionally biased region" description="Low complexity" evidence="5">
    <location>
        <begin position="733"/>
        <end position="749"/>
    </location>
</feature>
<dbReference type="PROSITE" id="PS00518">
    <property type="entry name" value="ZF_RING_1"/>
    <property type="match status" value="1"/>
</dbReference>
<keyword evidence="9" id="KW-1185">Reference proteome</keyword>
<feature type="region of interest" description="Disordered" evidence="5">
    <location>
        <begin position="925"/>
        <end position="1325"/>
    </location>
</feature>
<evidence type="ECO:0000313" key="9">
    <source>
        <dbReference type="Proteomes" id="UP000694395"/>
    </source>
</evidence>
<feature type="compositionally biased region" description="Basic and acidic residues" evidence="5">
    <location>
        <begin position="1744"/>
        <end position="1753"/>
    </location>
</feature>
<dbReference type="InterPro" id="IPR011011">
    <property type="entry name" value="Znf_FYVE_PHD"/>
</dbReference>
<feature type="region of interest" description="Disordered" evidence="5">
    <location>
        <begin position="1729"/>
        <end position="1753"/>
    </location>
</feature>
<feature type="compositionally biased region" description="Polar residues" evidence="5">
    <location>
        <begin position="1603"/>
        <end position="1617"/>
    </location>
</feature>
<feature type="compositionally biased region" description="Polar residues" evidence="5">
    <location>
        <begin position="963"/>
        <end position="974"/>
    </location>
</feature>
<dbReference type="InterPro" id="IPR019787">
    <property type="entry name" value="Znf_PHD-finger"/>
</dbReference>
<feature type="compositionally biased region" description="Low complexity" evidence="5">
    <location>
        <begin position="623"/>
        <end position="634"/>
    </location>
</feature>
<dbReference type="Pfam" id="PF00628">
    <property type="entry name" value="PHD"/>
    <property type="match status" value="1"/>
</dbReference>
<dbReference type="Pfam" id="PF13639">
    <property type="entry name" value="zf-RING_2"/>
    <property type="match status" value="1"/>
</dbReference>
<dbReference type="PROSITE" id="PS50089">
    <property type="entry name" value="ZF_RING_2"/>
    <property type="match status" value="1"/>
</dbReference>
<feature type="compositionally biased region" description="Basic and acidic residues" evidence="5">
    <location>
        <begin position="1515"/>
        <end position="1540"/>
    </location>
</feature>
<reference evidence="8" key="1">
    <citation type="submission" date="2020-07" db="EMBL/GenBank/DDBJ databases">
        <title>A long reads based de novo assembly of the rainbow trout Arlee double haploid line genome.</title>
        <authorList>
            <person name="Gao G."/>
            <person name="Palti Y."/>
        </authorList>
    </citation>
    <scope>NUCLEOTIDE SEQUENCE [LARGE SCALE GENOMIC DNA]</scope>
</reference>
<feature type="compositionally biased region" description="Basic and acidic residues" evidence="5">
    <location>
        <begin position="1257"/>
        <end position="1290"/>
    </location>
</feature>
<feature type="compositionally biased region" description="Low complexity" evidence="5">
    <location>
        <begin position="1618"/>
        <end position="1635"/>
    </location>
</feature>
<reference evidence="8" key="2">
    <citation type="submission" date="2025-08" db="UniProtKB">
        <authorList>
            <consortium name="Ensembl"/>
        </authorList>
    </citation>
    <scope>IDENTIFICATION</scope>
</reference>
<dbReference type="PANTHER" id="PTHR12618">
    <property type="entry name" value="PHD AND RING FINGER DOMAIN-CONTAINING PROTEIN 1"/>
    <property type="match status" value="1"/>
</dbReference>
<sequence length="1753" mass="192255">MDEEDSQDELINRNATHGKGKRPALWAISDEDSDDGGEESEEGASDSGEEEHLDGEEDEEDDSDDDEEEDAVKEVEGAVGGVSADLAGLSSDEDTEKCPICLNSFHSQPVATPESCKHYFCLDCILEWSKNANSCPVDRIVFNNIYLRKCYGGKVQKMITVQKPVKEGQEEVIDLELEQTSCEVCGGSDREDRLLLCDGCDAGYHMECLTPPLDAVPVEEWFCPECQANNRHSRGSEELSDVESLSSARPTTSRSRPRTTGPTRAIARTQQSERVRASVNRHRITQARTAQIAPSFLMPQSTWLDDTINAVVAGLNTAVYIRDLTPRAPSSRRRRTVKRRKGSSKRSSGEKGKAAGTGGKRRKRRVRRSKSRRKMVVKKEPTSRGRIAHNLGIGKPKWGSSLPSVYRPTETTLGSMRADIGAASLSVYGDPFDLDPFTDRNEEEEEHASAMTSLLEAKRHGLSRSALRSHQPVARPITAGLSRYPFSSPPMLCCHIMLLRPSIWYMCDLWLPWCCRRGPSLPQVAALAPVPDLLGSILSGQSMLLMDSSDVVINRDGSLKATKPVGGVSSSSRLGSSRSSSSGESVAQNHSGMSPNPEAVSSLSLPTNGDLGVGPSCSPLNRPSLSSPGPCSSPLTPPSPCPASHSQTSPPPRPSPSLGQSHWGATGVQLPHRTQREATSTTTPTPDSRSRGRETVPPQPQAKKAAPKPVWEAPVSVLPRIPKIKRESGGLTNGSVSRGGSSSRANGNGFPEACVNSLGGNRGRQPRVDQQQQGRTEGQTQRQRPEQAGSSSAFSSSFSSSSDSPANPALASTVCFRINASGNAWHARQLNNASAMFATGNSQEPLSTEEEAVKRRREERSSKQRPLATSHTQVKEEEGDIYDPFHPTGSDSNASESEGESHAGGKLSMAHKECTIYQVKAEALENRVSLERDEGSGEVLDVKSEADTAKPGHGPHNAPRSGMTGTSTPLSQSHVPGKKERKEQGGKNREPQSQKTDHFSSSSASSHHSNKMVKTEIKSEPQDSPPKSLSRSKSNSRPSGHGRKTSKGGESSTERGSTSNSPEAGRRRGDKAPEQQGRKRGDKEGKRGEEGGERRSRRSESRERRLLCSPSDSSTSETSERSRKKKRRSCSLSKDRRRSRSRSGSGSSSRERSQSRKQKMGSRERNDSRGSEREKGRPSNAKKRGHSQSRSRSRSRERRKDHSRSQPSSSGSKNRFEVRSKDKKRPRSRSRSRERRKEEGSSQGTHRPGSFSTTSSKELEEQKEKIKEKVLTLKEEREAEEDRKEREIKQEMPSSSGLKPHSVLSVCQVKKESDGNEFRTEKHASLSAKLLKESKLLKEIKKEILPAFDMFEESLDSKPIKEEKPLSMFSEFKDLQEHKEIKKEKPPPSINEVCALPTSDITEQKDQVLKETKTEPIWPELPQQLTSIITVPPTGQPSPSFSTLRTNPVPAPSQAAVTTAGQQVAPSLPLVPKALTETPPSVQTIPVKEEVEEHSDYELDDMDVDMMLDSLDYVKSEKAEPGGEKGEAEVKEAKEGEEVKTVTPGVKAKPSAKRVTWNLQEPDGPQPEKTGSKLALYKLKLKQEGARRPASSAQASNQEAALGNTSLTDPKVQSTKRASVSLVLPSALSSSNSLPQVGLSKPVQGEPNEALGEDDASRNDNYIKKLHMQERAIKEVKLAIKPFYQKKDITKDEYKEIVRKAVQKVCHSKSGEINPVKVANLVKAYVDKYKHDRKHRKGEEEAETDRTNDPETP</sequence>
<dbReference type="InterPro" id="IPR047157">
    <property type="entry name" value="PHRF1/Atg35"/>
</dbReference>
<feature type="compositionally biased region" description="Basic and acidic residues" evidence="5">
    <location>
        <begin position="1161"/>
        <end position="1177"/>
    </location>
</feature>
<dbReference type="InterPro" id="IPR001841">
    <property type="entry name" value="Znf_RING"/>
</dbReference>
<dbReference type="SMART" id="SM00184">
    <property type="entry name" value="RING"/>
    <property type="match status" value="2"/>
</dbReference>
<evidence type="ECO:0000259" key="7">
    <source>
        <dbReference type="PROSITE" id="PS50089"/>
    </source>
</evidence>
<feature type="compositionally biased region" description="Low complexity" evidence="5">
    <location>
        <begin position="1048"/>
        <end position="1061"/>
    </location>
</feature>
<dbReference type="PROSITE" id="PS50016">
    <property type="entry name" value="ZF_PHD_2"/>
    <property type="match status" value="1"/>
</dbReference>
<feature type="region of interest" description="Disordered" evidence="5">
    <location>
        <begin position="1378"/>
        <end position="1398"/>
    </location>
</feature>
<feature type="compositionally biased region" description="Basic and acidic residues" evidence="5">
    <location>
        <begin position="1064"/>
        <end position="1106"/>
    </location>
</feature>
<feature type="compositionally biased region" description="Basic residues" evidence="5">
    <location>
        <begin position="330"/>
        <end position="344"/>
    </location>
</feature>
<evidence type="ECO:0000259" key="6">
    <source>
        <dbReference type="PROSITE" id="PS50016"/>
    </source>
</evidence>
<dbReference type="PANTHER" id="PTHR12618:SF20">
    <property type="entry name" value="PHD AND RING FINGER DOMAIN-CONTAINING PROTEIN 1"/>
    <property type="match status" value="1"/>
</dbReference>
<feature type="compositionally biased region" description="Low complexity" evidence="5">
    <location>
        <begin position="565"/>
        <end position="586"/>
    </location>
</feature>
<dbReference type="SUPFAM" id="SSF57850">
    <property type="entry name" value="RING/U-box"/>
    <property type="match status" value="1"/>
</dbReference>
<feature type="compositionally biased region" description="Basic residues" evidence="5">
    <location>
        <begin position="1180"/>
        <end position="1197"/>
    </location>
</feature>
<feature type="region of interest" description="Disordered" evidence="5">
    <location>
        <begin position="559"/>
        <end position="808"/>
    </location>
</feature>
<feature type="compositionally biased region" description="Basic and acidic residues" evidence="5">
    <location>
        <begin position="977"/>
        <end position="998"/>
    </location>
</feature>
<dbReference type="Pfam" id="PF23030">
    <property type="entry name" value="SCAF11-like_C"/>
    <property type="match status" value="1"/>
</dbReference>
<accession>A0A8C7TB32</accession>
<dbReference type="PROSITE" id="PS01359">
    <property type="entry name" value="ZF_PHD_1"/>
    <property type="match status" value="1"/>
</dbReference>
<feature type="region of interest" description="Disordered" evidence="5">
    <location>
        <begin position="1515"/>
        <end position="1659"/>
    </location>
</feature>
<dbReference type="GeneTree" id="ENSGT00950000183205"/>
<dbReference type="SMART" id="SM00249">
    <property type="entry name" value="PHD"/>
    <property type="match status" value="1"/>
</dbReference>
<feature type="compositionally biased region" description="Basic and acidic residues" evidence="5">
    <location>
        <begin position="925"/>
        <end position="950"/>
    </location>
</feature>
<feature type="compositionally biased region" description="Polar residues" evidence="5">
    <location>
        <begin position="1437"/>
        <end position="1446"/>
    </location>
</feature>
<feature type="compositionally biased region" description="Basic and acidic residues" evidence="5">
    <location>
        <begin position="851"/>
        <end position="862"/>
    </location>
</feature>
<feature type="region of interest" description="Disordered" evidence="5">
    <location>
        <begin position="326"/>
        <end position="394"/>
    </location>
</feature>
<organism evidence="8 9">
    <name type="scientific">Oncorhynchus mykiss</name>
    <name type="common">Rainbow trout</name>
    <name type="synonym">Salmo gairdneri</name>
    <dbReference type="NCBI Taxonomy" id="8022"/>
    <lineage>
        <taxon>Eukaryota</taxon>
        <taxon>Metazoa</taxon>
        <taxon>Chordata</taxon>
        <taxon>Craniata</taxon>
        <taxon>Vertebrata</taxon>
        <taxon>Euteleostomi</taxon>
        <taxon>Actinopterygii</taxon>
        <taxon>Neopterygii</taxon>
        <taxon>Teleostei</taxon>
        <taxon>Protacanthopterygii</taxon>
        <taxon>Salmoniformes</taxon>
        <taxon>Salmonidae</taxon>
        <taxon>Salmoninae</taxon>
        <taxon>Oncorhynchus</taxon>
    </lineage>
</organism>
<dbReference type="InterPro" id="IPR017907">
    <property type="entry name" value="Znf_RING_CS"/>
</dbReference>
<feature type="compositionally biased region" description="Basic residues" evidence="5">
    <location>
        <begin position="359"/>
        <end position="376"/>
    </location>
</feature>
<feature type="region of interest" description="Disordered" evidence="5">
    <location>
        <begin position="838"/>
        <end position="909"/>
    </location>
</feature>
<dbReference type="SUPFAM" id="SSF57903">
    <property type="entry name" value="FYVE/PHD zinc finger"/>
    <property type="match status" value="1"/>
</dbReference>
<feature type="domain" description="PHD-type" evidence="6">
    <location>
        <begin position="179"/>
        <end position="229"/>
    </location>
</feature>
<feature type="compositionally biased region" description="Polar residues" evidence="5">
    <location>
        <begin position="587"/>
        <end position="607"/>
    </location>
</feature>
<name>A0A8C7TB32_ONCMY</name>
<dbReference type="InterPro" id="IPR013083">
    <property type="entry name" value="Znf_RING/FYVE/PHD"/>
</dbReference>
<keyword evidence="2 4" id="KW-0863">Zinc-finger</keyword>